<gene>
    <name evidence="1" type="ORF">LOK49_LG07G02202</name>
</gene>
<evidence type="ECO:0000313" key="1">
    <source>
        <dbReference type="EMBL" id="KAI8006649.1"/>
    </source>
</evidence>
<accession>A0ACC0H108</accession>
<sequence length="68" mass="8048">MRRLKILKCHYCFEVFTLIPPIFIFFFCPNLSLWQQIQQQAATQQHTCESSSLPALVHFRRCVASVQF</sequence>
<keyword evidence="2" id="KW-1185">Reference proteome</keyword>
<dbReference type="Proteomes" id="UP001060215">
    <property type="component" value="Chromosome 7"/>
</dbReference>
<comment type="caution">
    <text evidence="1">The sequence shown here is derived from an EMBL/GenBank/DDBJ whole genome shotgun (WGS) entry which is preliminary data.</text>
</comment>
<proteinExistence type="predicted"/>
<protein>
    <submittedName>
        <fullName evidence="1">Uncharacterized protein</fullName>
    </submittedName>
</protein>
<reference evidence="1 2" key="1">
    <citation type="journal article" date="2022" name="Plant J.">
        <title>Chromosome-level genome of Camellia lanceoleosa provides a valuable resource for understanding genome evolution and self-incompatibility.</title>
        <authorList>
            <person name="Gong W."/>
            <person name="Xiao S."/>
            <person name="Wang L."/>
            <person name="Liao Z."/>
            <person name="Chang Y."/>
            <person name="Mo W."/>
            <person name="Hu G."/>
            <person name="Li W."/>
            <person name="Zhao G."/>
            <person name="Zhu H."/>
            <person name="Hu X."/>
            <person name="Ji K."/>
            <person name="Xiang X."/>
            <person name="Song Q."/>
            <person name="Yuan D."/>
            <person name="Jin S."/>
            <person name="Zhang L."/>
        </authorList>
    </citation>
    <scope>NUCLEOTIDE SEQUENCE [LARGE SCALE GENOMIC DNA]</scope>
    <source>
        <strain evidence="1">SQ_2022a</strain>
    </source>
</reference>
<dbReference type="EMBL" id="CM045764">
    <property type="protein sequence ID" value="KAI8006649.1"/>
    <property type="molecule type" value="Genomic_DNA"/>
</dbReference>
<organism evidence="1 2">
    <name type="scientific">Camellia lanceoleosa</name>
    <dbReference type="NCBI Taxonomy" id="1840588"/>
    <lineage>
        <taxon>Eukaryota</taxon>
        <taxon>Viridiplantae</taxon>
        <taxon>Streptophyta</taxon>
        <taxon>Embryophyta</taxon>
        <taxon>Tracheophyta</taxon>
        <taxon>Spermatophyta</taxon>
        <taxon>Magnoliopsida</taxon>
        <taxon>eudicotyledons</taxon>
        <taxon>Gunneridae</taxon>
        <taxon>Pentapetalae</taxon>
        <taxon>asterids</taxon>
        <taxon>Ericales</taxon>
        <taxon>Theaceae</taxon>
        <taxon>Camellia</taxon>
    </lineage>
</organism>
<name>A0ACC0H108_9ERIC</name>
<evidence type="ECO:0000313" key="2">
    <source>
        <dbReference type="Proteomes" id="UP001060215"/>
    </source>
</evidence>